<dbReference type="RGD" id="727974">
    <property type="gene designation" value="Tnfsf9"/>
</dbReference>
<dbReference type="InterPro" id="IPR042373">
    <property type="entry name" value="TNFSF9"/>
</dbReference>
<dbReference type="AGR" id="RGD:727974"/>
<evidence type="ECO:0000256" key="3">
    <source>
        <dbReference type="SAM" id="Phobius"/>
    </source>
</evidence>
<dbReference type="KEGG" id="rno:353218"/>
<evidence type="ECO:0000256" key="2">
    <source>
        <dbReference type="SAM" id="MobiDB-lite"/>
    </source>
</evidence>
<dbReference type="InterPro" id="IPR006052">
    <property type="entry name" value="TNF_dom"/>
</dbReference>
<dbReference type="HOGENOM" id="CLU_903042_0_0_1"/>
<feature type="domain" description="THD" evidence="4">
    <location>
        <begin position="146"/>
        <end position="301"/>
    </location>
</feature>
<dbReference type="InterPro" id="IPR008983">
    <property type="entry name" value="Tumour_necrosis_fac-like_dom"/>
</dbReference>
<dbReference type="Pfam" id="PF00229">
    <property type="entry name" value="TNF"/>
    <property type="match status" value="1"/>
</dbReference>
<dbReference type="OMA" id="VELFPCS"/>
<dbReference type="PROSITE" id="PS50049">
    <property type="entry name" value="THD_2"/>
    <property type="match status" value="1"/>
</dbReference>
<dbReference type="PANTHER" id="PTHR15153">
    <property type="entry name" value="TUMOR NECROSIS FACTOR LIGAND SUPERFAMILY MEMBER 9"/>
    <property type="match status" value="1"/>
</dbReference>
<keyword evidence="3" id="KW-0812">Transmembrane</keyword>
<evidence type="ECO:0000313" key="5">
    <source>
        <dbReference type="EMBL" id="AAP13993.1"/>
    </source>
</evidence>
<evidence type="ECO:0000313" key="7">
    <source>
        <dbReference type="RGD" id="727974"/>
    </source>
</evidence>
<dbReference type="RefSeq" id="NP_852049.1">
    <property type="nucleotide sequence ID" value="NM_181384.3"/>
</dbReference>
<accession>A0A0U5J403</accession>
<dbReference type="CTD" id="8744"/>
<dbReference type="GO" id="GO:0005164">
    <property type="term" value="F:tumor necrosis factor receptor binding"/>
    <property type="evidence" value="ECO:0007669"/>
    <property type="project" value="InterPro"/>
</dbReference>
<gene>
    <name evidence="6 7" type="primary">Tnfsf9</name>
    <name evidence="6" type="ORF">rCG_44980</name>
</gene>
<dbReference type="GO" id="GO:0033084">
    <property type="term" value="P:regulation of immature T cell proliferation in thymus"/>
    <property type="evidence" value="ECO:0007669"/>
    <property type="project" value="Ensembl"/>
</dbReference>
<reference evidence="6" key="2">
    <citation type="journal article" date="2005" name="Genome Res.">
        <title>Gene and alternative splicing annotation with AIR.</title>
        <authorList>
            <person name="Florea L."/>
            <person name="Di Francesco V."/>
            <person name="Miller J."/>
            <person name="Turner R."/>
            <person name="Yao A."/>
            <person name="Harris M."/>
            <person name="Walenz B."/>
            <person name="Mobarry C."/>
            <person name="Merkulov G.V."/>
            <person name="Charlab R."/>
            <person name="Dew I."/>
            <person name="Deng Z."/>
            <person name="Istrail S."/>
            <person name="Li P."/>
            <person name="Sutton G."/>
        </authorList>
    </citation>
    <scope>NUCLEOTIDE SEQUENCE</scope>
    <source>
        <strain evidence="6">BN</strain>
    </source>
</reference>
<feature type="region of interest" description="Disordered" evidence="2">
    <location>
        <begin position="1"/>
        <end position="28"/>
    </location>
</feature>
<sequence length="308" mass="33469">MDQHALDVGGTVDAGHPPGTAQPPDAAFLRDTGLPSDAAFLVDTVRLTEAALPTDAACPAVNVRDPEAAWPPALNFCSRHPRLYCLGGLVLLLLVACVPIFIRILPQPALTITTSPDLDTGENTADQVTPVSHIGCANTTQQGFPVFAKLLAKNQASLSNTTLNWHSQEGAGSSYLSRGLRYEEDKKELVVDSPGLYYVFLELKLSPTSINTGRKVQGWVSLVLQAKPQVDHLDSLALTVELFPCSMEDKLVDRSWNRLLRLKAGHRLSVDLRAYLHGAQDAYRDWELSHANTTSFGLFLVKPDPPQG</sequence>
<feature type="transmembrane region" description="Helical" evidence="3">
    <location>
        <begin position="83"/>
        <end position="105"/>
    </location>
</feature>
<evidence type="ECO:0000259" key="4">
    <source>
        <dbReference type="PROSITE" id="PS50049"/>
    </source>
</evidence>
<dbReference type="PANTHER" id="PTHR15153:SF0">
    <property type="entry name" value="TUMOR NECROSIS FACTOR LIGAND SUPERFAMILY MEMBER 9"/>
    <property type="match status" value="1"/>
</dbReference>
<organism evidence="5">
    <name type="scientific">Rattus norvegicus</name>
    <name type="common">Rat</name>
    <dbReference type="NCBI Taxonomy" id="10116"/>
    <lineage>
        <taxon>Eukaryota</taxon>
        <taxon>Metazoa</taxon>
        <taxon>Chordata</taxon>
        <taxon>Craniata</taxon>
        <taxon>Vertebrata</taxon>
        <taxon>Euteleostomi</taxon>
        <taxon>Mammalia</taxon>
        <taxon>Eutheria</taxon>
        <taxon>Euarchontoglires</taxon>
        <taxon>Glires</taxon>
        <taxon>Rodentia</taxon>
        <taxon>Myomorpha</taxon>
        <taxon>Muroidea</taxon>
        <taxon>Muridae</taxon>
        <taxon>Murinae</taxon>
        <taxon>Rattus</taxon>
    </lineage>
</organism>
<dbReference type="GO" id="GO:0008284">
    <property type="term" value="P:positive regulation of cell population proliferation"/>
    <property type="evidence" value="ECO:0007669"/>
    <property type="project" value="UniProtKB-ARBA"/>
</dbReference>
<dbReference type="SMR" id="A0A0U5J403"/>
<reference evidence="6" key="3">
    <citation type="submission" date="2005-07" db="EMBL/GenBank/DDBJ databases">
        <authorList>
            <person name="Mural R.J."/>
            <person name="Li P.W."/>
            <person name="Adams M.D."/>
            <person name="Amanatides P.G."/>
            <person name="Baden-Tillson H."/>
            <person name="Barnstead M."/>
            <person name="Chin S.H."/>
            <person name="Dew I."/>
            <person name="Evans C.A."/>
            <person name="Ferriera S."/>
            <person name="Flanigan M."/>
            <person name="Fosler C."/>
            <person name="Glodek A."/>
            <person name="Gu Z."/>
            <person name="Holt R.A."/>
            <person name="Jennings D."/>
            <person name="Kraft C.L."/>
            <person name="Lu F."/>
            <person name="Nguyen T."/>
            <person name="Nusskern D.R."/>
            <person name="Pfannkoch C.M."/>
            <person name="Sitter C."/>
            <person name="Sutton G.G."/>
            <person name="Venter J.C."/>
            <person name="Wang Z."/>
            <person name="Woodage T."/>
            <person name="Zheng X.H."/>
            <person name="Zhong F."/>
        </authorList>
    </citation>
    <scope>NUCLEOTIDE SEQUENCE</scope>
    <source>
        <strain evidence="6">BN</strain>
    </source>
</reference>
<keyword evidence="3" id="KW-0472">Membrane</keyword>
<dbReference type="GeneID" id="353218"/>
<dbReference type="Proteomes" id="UP000234681">
    <property type="component" value="Chromosome 9"/>
</dbReference>
<protein>
    <submittedName>
        <fullName evidence="6">Tumor necrosis factor (Ligand) superfamily, member 9</fullName>
    </submittedName>
    <submittedName>
        <fullName evidence="5">Tumor necrosis factor superfamily member 9</fullName>
    </submittedName>
</protein>
<dbReference type="EMBL" id="CH474092">
    <property type="protein sequence ID" value="EDL83575.1"/>
    <property type="molecule type" value="Genomic_DNA"/>
</dbReference>
<proteinExistence type="evidence at transcript level"/>
<dbReference type="InterPro" id="IPR021184">
    <property type="entry name" value="TNF_CS"/>
</dbReference>
<dbReference type="SUPFAM" id="SSF49842">
    <property type="entry name" value="TNF-like"/>
    <property type="match status" value="1"/>
</dbReference>
<evidence type="ECO:0000313" key="6">
    <source>
        <dbReference type="EMBL" id="EDL83575.1"/>
    </source>
</evidence>
<name>A0A0U5J403_RAT</name>
<dbReference type="AlphaFoldDB" id="A0A0U5J403"/>
<reference evidence="5" key="1">
    <citation type="journal article" date="2005" name="Acta Biochim. Biophys. Sin.">
        <title>Cloning, structural organization and chromosomal mapping of rat costimulatory molecule 4-1BBL.</title>
        <authorList>
            <person name="Dong Q.M."/>
            <person name="Ma L.J."/>
            <person name="Zhang G.B."/>
            <person name="Wu Y.F."/>
            <person name="Shen J.Y."/>
            <person name="Chen Y."/>
            <person name="Chen Y.J."/>
            <person name="Pu X.K."/>
            <person name="Hang S.Y."/>
            <person name="Zhang X.G."/>
        </authorList>
    </citation>
    <scope>NUCLEOTIDE SEQUENCE</scope>
</reference>
<dbReference type="SMART" id="SM00207">
    <property type="entry name" value="TNF"/>
    <property type="match status" value="1"/>
</dbReference>
<evidence type="ECO:0000256" key="1">
    <source>
        <dbReference type="ARBA" id="ARBA00008670"/>
    </source>
</evidence>
<keyword evidence="3" id="KW-1133">Transmembrane helix</keyword>
<comment type="similarity">
    <text evidence="1">Belongs to the tumor necrosis factor family.</text>
</comment>
<dbReference type="GO" id="GO:0005886">
    <property type="term" value="C:plasma membrane"/>
    <property type="evidence" value="ECO:0007669"/>
    <property type="project" value="Ensembl"/>
</dbReference>
<dbReference type="OrthoDB" id="9450706at2759"/>
<dbReference type="GO" id="GO:0006955">
    <property type="term" value="P:immune response"/>
    <property type="evidence" value="ECO:0007669"/>
    <property type="project" value="InterPro"/>
</dbReference>
<dbReference type="EMBL" id="AY259541">
    <property type="protein sequence ID" value="AAP13993.1"/>
    <property type="molecule type" value="mRNA"/>
</dbReference>
<dbReference type="PROSITE" id="PS00251">
    <property type="entry name" value="THD_1"/>
    <property type="match status" value="1"/>
</dbReference>
<dbReference type="Gene3D" id="2.60.120.40">
    <property type="match status" value="1"/>
</dbReference>